<comment type="caution">
    <text evidence="1">The sequence shown here is derived from an EMBL/GenBank/DDBJ whole genome shotgun (WGS) entry which is preliminary data.</text>
</comment>
<dbReference type="AlphaFoldDB" id="A0AB74JBB9"/>
<evidence type="ECO:0000313" key="1">
    <source>
        <dbReference type="EMBL" id="THW53706.1"/>
    </source>
</evidence>
<evidence type="ECO:0000313" key="2">
    <source>
        <dbReference type="Proteomes" id="UP000309076"/>
    </source>
</evidence>
<sequence length="63" mass="7210">MSDEEFCKTDVNPFTGTATSTGWKHGIFTCYNRNQLSWVGNGTMKGRWSRQDVQETTVDYNLV</sequence>
<accession>A0AB74JBB9</accession>
<dbReference type="Proteomes" id="UP000309076">
    <property type="component" value="Unassembled WGS sequence"/>
</dbReference>
<organism evidence="1 2">
    <name type="scientific">Aureobasidium pullulans</name>
    <name type="common">Black yeast</name>
    <name type="synonym">Pullularia pullulans</name>
    <dbReference type="NCBI Taxonomy" id="5580"/>
    <lineage>
        <taxon>Eukaryota</taxon>
        <taxon>Fungi</taxon>
        <taxon>Dikarya</taxon>
        <taxon>Ascomycota</taxon>
        <taxon>Pezizomycotina</taxon>
        <taxon>Dothideomycetes</taxon>
        <taxon>Dothideomycetidae</taxon>
        <taxon>Dothideales</taxon>
        <taxon>Saccotheciaceae</taxon>
        <taxon>Aureobasidium</taxon>
    </lineage>
</organism>
<proteinExistence type="predicted"/>
<reference evidence="1 2" key="1">
    <citation type="submission" date="2018-10" db="EMBL/GenBank/DDBJ databases">
        <title>Fifty Aureobasidium pullulans genomes reveal a recombining polyextremotolerant generalist.</title>
        <authorList>
            <person name="Gostincar C."/>
            <person name="Turk M."/>
            <person name="Zajc J."/>
            <person name="Gunde-Cimerman N."/>
        </authorList>
    </citation>
    <scope>NUCLEOTIDE SEQUENCE [LARGE SCALE GENOMIC DNA]</scope>
    <source>
        <strain evidence="1 2">EXF-10796</strain>
    </source>
</reference>
<dbReference type="EMBL" id="QZAM01000001">
    <property type="protein sequence ID" value="THW53706.1"/>
    <property type="molecule type" value="Genomic_DNA"/>
</dbReference>
<name>A0AB74JBB9_AURPU</name>
<protein>
    <submittedName>
        <fullName evidence="1">Uncharacterized protein</fullName>
    </submittedName>
</protein>
<gene>
    <name evidence="1" type="ORF">D6D21_00120</name>
</gene>